<dbReference type="Pfam" id="PF01048">
    <property type="entry name" value="PNP_UDP_1"/>
    <property type="match status" value="1"/>
</dbReference>
<dbReference type="PANTHER" id="PTHR43691:SF2">
    <property type="entry name" value="PURINE NUCLEOSIDE PHOSPHORYLASE DEOD-TYPE"/>
    <property type="match status" value="1"/>
</dbReference>
<dbReference type="GO" id="GO:0006152">
    <property type="term" value="P:purine nucleoside catabolic process"/>
    <property type="evidence" value="ECO:0007669"/>
    <property type="project" value="TreeGrafter"/>
</dbReference>
<comment type="caution">
    <text evidence="2">The sequence shown here is derived from an EMBL/GenBank/DDBJ whole genome shotgun (WGS) entry which is preliminary data.</text>
</comment>
<name>A0A7J6PEN2_PEROL</name>
<dbReference type="InterPro" id="IPR035994">
    <property type="entry name" value="Nucleoside_phosphorylase_sf"/>
</dbReference>
<protein>
    <recommendedName>
        <fullName evidence="1">Nucleoside phosphorylase domain-containing protein</fullName>
    </recommendedName>
</protein>
<feature type="domain" description="Nucleoside phosphorylase" evidence="1">
    <location>
        <begin position="29"/>
        <end position="263"/>
    </location>
</feature>
<reference evidence="2 3" key="1">
    <citation type="submission" date="2020-04" db="EMBL/GenBank/DDBJ databases">
        <title>Perkinsus olseni comparative genomics.</title>
        <authorList>
            <person name="Bogema D.R."/>
        </authorList>
    </citation>
    <scope>NUCLEOTIDE SEQUENCE [LARGE SCALE GENOMIC DNA]</scope>
    <source>
        <strain evidence="2">00978-12</strain>
    </source>
</reference>
<dbReference type="GO" id="GO:0005829">
    <property type="term" value="C:cytosol"/>
    <property type="evidence" value="ECO:0007669"/>
    <property type="project" value="TreeGrafter"/>
</dbReference>
<dbReference type="EMBL" id="JABANP010000040">
    <property type="protein sequence ID" value="KAF4693841.1"/>
    <property type="molecule type" value="Genomic_DNA"/>
</dbReference>
<dbReference type="PANTHER" id="PTHR43691">
    <property type="entry name" value="URIDINE PHOSPHORYLASE"/>
    <property type="match status" value="1"/>
</dbReference>
<organism evidence="2 3">
    <name type="scientific">Perkinsus olseni</name>
    <name type="common">Perkinsus atlanticus</name>
    <dbReference type="NCBI Taxonomy" id="32597"/>
    <lineage>
        <taxon>Eukaryota</taxon>
        <taxon>Sar</taxon>
        <taxon>Alveolata</taxon>
        <taxon>Perkinsozoa</taxon>
        <taxon>Perkinsea</taxon>
        <taxon>Perkinsida</taxon>
        <taxon>Perkinsidae</taxon>
        <taxon>Perkinsus</taxon>
    </lineage>
</organism>
<dbReference type="Proteomes" id="UP000541610">
    <property type="component" value="Unassembled WGS sequence"/>
</dbReference>
<sequence length="466" mass="51614">MTDPNFKPMHVTVTHEHCLGNGGLGRFWILPGSRDRAKQIAETYFHDFEVISSPRGHDGYIGKYDGPDGTVVDIGVISTGMGAPSVDIIATEMIKLGAKVLVRVGTAGAMQKTLSIGDIVIATGAIRDEGTTRHYMPLEFPALGSATVVTAMCTAAQRQLESDDDKLEEGAQWVYDAGPVHTKDSLMAREFKYGPYAPEHKRYMEVLEDLGCLASEMEVAMLFSLAQVYGVKAGCVLAIIGGGDDAPISDQAHLKSEAVARSCSIVCQGMAQLKKKLARYGRKASLLGRSLSQTIKPPHGVHPSHPTLFRSFTSESDPRKGRLEGKQKIAFYAIMFSLSYYCWLMADEERRQEFEEAKTSFNLQLTPEQRVQFGRPSVVQPWPNRRIRHEAARLCRKEKKSQQEDSNLRDSQLYYTIVQKSPGPVLEMTAHMGDKSERMFIDEGFKVVHGLEEFFAPRKGSSSGSR</sequence>
<evidence type="ECO:0000313" key="2">
    <source>
        <dbReference type="EMBL" id="KAF4693841.1"/>
    </source>
</evidence>
<gene>
    <name evidence="2" type="ORF">FOZ60_009979</name>
</gene>
<dbReference type="Gene3D" id="3.40.50.1580">
    <property type="entry name" value="Nucleoside phosphorylase domain"/>
    <property type="match status" value="1"/>
</dbReference>
<proteinExistence type="predicted"/>
<accession>A0A7J6PEN2</accession>
<evidence type="ECO:0000313" key="3">
    <source>
        <dbReference type="Proteomes" id="UP000541610"/>
    </source>
</evidence>
<dbReference type="SUPFAM" id="SSF53167">
    <property type="entry name" value="Purine and uridine phosphorylases"/>
    <property type="match status" value="1"/>
</dbReference>
<dbReference type="InterPro" id="IPR000845">
    <property type="entry name" value="Nucleoside_phosphorylase_d"/>
</dbReference>
<dbReference type="AlphaFoldDB" id="A0A7J6PEN2"/>
<evidence type="ECO:0000259" key="1">
    <source>
        <dbReference type="Pfam" id="PF01048"/>
    </source>
</evidence>
<dbReference type="OrthoDB" id="421473at2759"/>
<dbReference type="GO" id="GO:0004731">
    <property type="term" value="F:purine-nucleoside phosphorylase activity"/>
    <property type="evidence" value="ECO:0007669"/>
    <property type="project" value="TreeGrafter"/>
</dbReference>
<dbReference type="CDD" id="cd17767">
    <property type="entry name" value="UP_EcUdp-like"/>
    <property type="match status" value="1"/>
</dbReference>